<organism evidence="37 38">
    <name type="scientific">Diabrotica balteata</name>
    <name type="common">Banded cucumber beetle</name>
    <dbReference type="NCBI Taxonomy" id="107213"/>
    <lineage>
        <taxon>Eukaryota</taxon>
        <taxon>Metazoa</taxon>
        <taxon>Ecdysozoa</taxon>
        <taxon>Arthropoda</taxon>
        <taxon>Hexapoda</taxon>
        <taxon>Insecta</taxon>
        <taxon>Pterygota</taxon>
        <taxon>Neoptera</taxon>
        <taxon>Endopterygota</taxon>
        <taxon>Coleoptera</taxon>
        <taxon>Polyphaga</taxon>
        <taxon>Cucujiformia</taxon>
        <taxon>Chrysomeloidea</taxon>
        <taxon>Chrysomelidae</taxon>
        <taxon>Galerucinae</taxon>
        <taxon>Diabroticina</taxon>
        <taxon>Diabroticites</taxon>
        <taxon>Diabrotica</taxon>
    </lineage>
</organism>
<dbReference type="InterPro" id="IPR045010">
    <property type="entry name" value="MDR_fam"/>
</dbReference>
<evidence type="ECO:0000256" key="7">
    <source>
        <dbReference type="ARBA" id="ARBA00022490"/>
    </source>
</evidence>
<dbReference type="InterPro" id="IPR011032">
    <property type="entry name" value="GroES-like_sf"/>
</dbReference>
<dbReference type="EC" id="1.3.1.74" evidence="5"/>
<keyword evidence="15" id="KW-0379">Hydroxylation</keyword>
<dbReference type="GO" id="GO:0047522">
    <property type="term" value="F:15-oxoprostaglandin 13-reductase [NAD(P)+] activity"/>
    <property type="evidence" value="ECO:0007669"/>
    <property type="project" value="UniProtKB-EC"/>
</dbReference>
<evidence type="ECO:0000256" key="24">
    <source>
        <dbReference type="ARBA" id="ARBA00047878"/>
    </source>
</evidence>
<dbReference type="FunFam" id="3.40.50.720:FF:000121">
    <property type="entry name" value="Prostaglandin reductase 2"/>
    <property type="match status" value="1"/>
</dbReference>
<comment type="catalytic activity">
    <reaction evidence="20">
        <text>octanal + NADP(+) = (2E)-octenal + NADPH + H(+)</text>
        <dbReference type="Rhea" id="RHEA:50780"/>
        <dbReference type="ChEBI" id="CHEBI:15378"/>
        <dbReference type="ChEBI" id="CHEBI:17935"/>
        <dbReference type="ChEBI" id="CHEBI:57783"/>
        <dbReference type="ChEBI" id="CHEBI:58349"/>
        <dbReference type="ChEBI" id="CHEBI:61748"/>
    </reaction>
    <physiologicalReaction direction="right-to-left" evidence="20">
        <dbReference type="Rhea" id="RHEA:50782"/>
    </physiologicalReaction>
</comment>
<evidence type="ECO:0000256" key="29">
    <source>
        <dbReference type="ARBA" id="ARBA00048591"/>
    </source>
</evidence>
<dbReference type="PANTHER" id="PTHR43205:SF7">
    <property type="entry name" value="PROSTAGLANDIN REDUCTASE 1"/>
    <property type="match status" value="1"/>
</dbReference>
<reference evidence="37" key="1">
    <citation type="submission" date="2022-01" db="EMBL/GenBank/DDBJ databases">
        <authorList>
            <person name="King R."/>
        </authorList>
    </citation>
    <scope>NUCLEOTIDE SEQUENCE</scope>
</reference>
<evidence type="ECO:0000256" key="23">
    <source>
        <dbReference type="ARBA" id="ARBA00047871"/>
    </source>
</evidence>
<comment type="catalytic activity">
    <reaction evidence="22">
        <text>pentan-2-one + NADP(+) = (E)-pent-3-en-2-one + NADPH + H(+)</text>
        <dbReference type="Rhea" id="RHEA:50788"/>
        <dbReference type="ChEBI" id="CHEBI:15378"/>
        <dbReference type="ChEBI" id="CHEBI:16472"/>
        <dbReference type="ChEBI" id="CHEBI:57783"/>
        <dbReference type="ChEBI" id="CHEBI:58349"/>
        <dbReference type="ChEBI" id="CHEBI:145276"/>
    </reaction>
    <physiologicalReaction direction="right-to-left" evidence="22">
        <dbReference type="Rhea" id="RHEA:50790"/>
    </physiologicalReaction>
</comment>
<dbReference type="SUPFAM" id="SSF51735">
    <property type="entry name" value="NAD(P)-binding Rossmann-fold domains"/>
    <property type="match status" value="1"/>
</dbReference>
<dbReference type="CDD" id="cd08294">
    <property type="entry name" value="leukotriene_B4_DH_like"/>
    <property type="match status" value="1"/>
</dbReference>
<comment type="catalytic activity">
    <reaction evidence="33">
        <text>an n-alkanal + NADP(+) = an alk-2-enal + NADPH + H(+)</text>
        <dbReference type="Rhea" id="RHEA:13737"/>
        <dbReference type="ChEBI" id="CHEBI:12834"/>
        <dbReference type="ChEBI" id="CHEBI:13757"/>
        <dbReference type="ChEBI" id="CHEBI:15378"/>
        <dbReference type="ChEBI" id="CHEBI:57783"/>
        <dbReference type="ChEBI" id="CHEBI:58349"/>
        <dbReference type="EC" id="1.3.1.74"/>
    </reaction>
    <physiologicalReaction direction="right-to-left" evidence="33">
        <dbReference type="Rhea" id="RHEA:13739"/>
    </physiologicalReaction>
</comment>
<feature type="signal peptide" evidence="35">
    <location>
        <begin position="1"/>
        <end position="20"/>
    </location>
</feature>
<name>A0A9P0GZJ4_DIABA</name>
<evidence type="ECO:0000256" key="28">
    <source>
        <dbReference type="ARBA" id="ARBA00048387"/>
    </source>
</evidence>
<dbReference type="SMART" id="SM00829">
    <property type="entry name" value="PKS_ER"/>
    <property type="match status" value="1"/>
</dbReference>
<evidence type="ECO:0000256" key="16">
    <source>
        <dbReference type="ARBA" id="ARBA00031851"/>
    </source>
</evidence>
<comment type="subunit">
    <text evidence="3">Monomer or homodimer.</text>
</comment>
<evidence type="ECO:0000256" key="30">
    <source>
        <dbReference type="ARBA" id="ARBA00048953"/>
    </source>
</evidence>
<comment type="catalytic activity">
    <reaction evidence="27">
        <text>13,14-dihydro-15-oxo-PGF2alpha + NADP(+) = 15-oxoprostaglandin F2alpha + NADPH + H(+)</text>
        <dbReference type="Rhea" id="RHEA:50588"/>
        <dbReference type="ChEBI" id="CHEBI:15378"/>
        <dbReference type="ChEBI" id="CHEBI:57783"/>
        <dbReference type="ChEBI" id="CHEBI:58349"/>
        <dbReference type="ChEBI" id="CHEBI:133374"/>
        <dbReference type="ChEBI" id="CHEBI:133409"/>
    </reaction>
    <physiologicalReaction direction="right-to-left" evidence="27">
        <dbReference type="Rhea" id="RHEA:50590"/>
    </physiologicalReaction>
</comment>
<comment type="catalytic activity">
    <reaction evidence="21">
        <text>decanal + NADP(+) = (2E)-decenal + NADPH + H(+)</text>
        <dbReference type="Rhea" id="RHEA:50612"/>
        <dbReference type="ChEBI" id="CHEBI:15378"/>
        <dbReference type="ChEBI" id="CHEBI:31457"/>
        <dbReference type="ChEBI" id="CHEBI:57783"/>
        <dbReference type="ChEBI" id="CHEBI:58349"/>
        <dbReference type="ChEBI" id="CHEBI:133455"/>
    </reaction>
    <physiologicalReaction direction="right-to-left" evidence="21">
        <dbReference type="Rhea" id="RHEA:50614"/>
    </physiologicalReaction>
</comment>
<protein>
    <recommendedName>
        <fullName evidence="6">Prostaglandin reductase 1</fullName>
        <ecNumber evidence="4">1.3.1.48</ecNumber>
        <ecNumber evidence="5">1.3.1.74</ecNumber>
    </recommendedName>
    <alternativeName>
        <fullName evidence="19">15-oxoprostaglandin 13-reductase</fullName>
    </alternativeName>
    <alternativeName>
        <fullName evidence="17">Dithiolethione-inducible gene 1 protein</fullName>
    </alternativeName>
    <alternativeName>
        <fullName evidence="16">Leukotriene B4 12-hydroxydehydrogenase</fullName>
    </alternativeName>
    <alternativeName>
        <fullName evidence="18">NAD(P)H-dependent alkenal/one oxidoreductase</fullName>
    </alternativeName>
</protein>
<evidence type="ECO:0000313" key="38">
    <source>
        <dbReference type="Proteomes" id="UP001153709"/>
    </source>
</evidence>
<comment type="catalytic activity">
    <reaction evidence="28">
        <text>4-hydroxynonanal + NADP(+) = (E)-4-hydroxynon-2-enal + NADPH + H(+)</text>
        <dbReference type="Rhea" id="RHEA:64736"/>
        <dbReference type="ChEBI" id="CHEBI:15378"/>
        <dbReference type="ChEBI" id="CHEBI:57783"/>
        <dbReference type="ChEBI" id="CHEBI:58349"/>
        <dbReference type="ChEBI" id="CHEBI:58968"/>
        <dbReference type="ChEBI" id="CHEBI:156112"/>
    </reaction>
    <physiologicalReaction direction="right-to-left" evidence="28">
        <dbReference type="Rhea" id="RHEA:64738"/>
    </physiologicalReaction>
</comment>
<keyword evidence="7" id="KW-0963">Cytoplasm</keyword>
<dbReference type="InterPro" id="IPR020843">
    <property type="entry name" value="ER"/>
</dbReference>
<evidence type="ECO:0000256" key="5">
    <source>
        <dbReference type="ARBA" id="ARBA00012410"/>
    </source>
</evidence>
<comment type="subcellular location">
    <subcellularLocation>
        <location evidence="1">Cytoplasm</location>
    </subcellularLocation>
</comment>
<comment type="catalytic activity">
    <reaction evidence="25">
        <text>dodecanal + NADP(+) = (2E)-dodecenal + NADPH + H(+)</text>
        <dbReference type="Rhea" id="RHEA:50784"/>
        <dbReference type="ChEBI" id="CHEBI:15378"/>
        <dbReference type="ChEBI" id="CHEBI:27836"/>
        <dbReference type="ChEBI" id="CHEBI:57783"/>
        <dbReference type="ChEBI" id="CHEBI:58349"/>
        <dbReference type="ChEBI" id="CHEBI:133741"/>
    </reaction>
    <physiologicalReaction direction="right-to-left" evidence="25">
        <dbReference type="Rhea" id="RHEA:50786"/>
    </physiologicalReaction>
</comment>
<keyword evidence="35" id="KW-0732">Signal</keyword>
<dbReference type="PANTHER" id="PTHR43205">
    <property type="entry name" value="PROSTAGLANDIN REDUCTASE"/>
    <property type="match status" value="1"/>
</dbReference>
<dbReference type="InterPro" id="IPR036291">
    <property type="entry name" value="NAD(P)-bd_dom_sf"/>
</dbReference>
<evidence type="ECO:0000256" key="31">
    <source>
        <dbReference type="ARBA" id="ARBA00049068"/>
    </source>
</evidence>
<keyword evidence="13" id="KW-0560">Oxidoreductase</keyword>
<dbReference type="EMBL" id="OU898281">
    <property type="protein sequence ID" value="CAH1281553.1"/>
    <property type="molecule type" value="Genomic_DNA"/>
</dbReference>
<feature type="domain" description="Enoyl reductase (ER)" evidence="36">
    <location>
        <begin position="56"/>
        <end position="368"/>
    </location>
</feature>
<evidence type="ECO:0000256" key="8">
    <source>
        <dbReference type="ARBA" id="ARBA00022501"/>
    </source>
</evidence>
<dbReference type="GO" id="GO:0006693">
    <property type="term" value="P:prostaglandin metabolic process"/>
    <property type="evidence" value="ECO:0007669"/>
    <property type="project" value="UniProtKB-KW"/>
</dbReference>
<evidence type="ECO:0000256" key="21">
    <source>
        <dbReference type="ARBA" id="ARBA00047617"/>
    </source>
</evidence>
<dbReference type="Pfam" id="PF00107">
    <property type="entry name" value="ADH_zinc_N"/>
    <property type="match status" value="1"/>
</dbReference>
<comment type="catalytic activity">
    <reaction evidence="30">
        <text>6-trans-leukotriene B4 + NADP(+) = 12-oxo-(5S)-hydroxy-(6E,8E,10E,14Z)-eicosatetraenoate + NADPH + H(+)</text>
        <dbReference type="Rhea" id="RHEA:51204"/>
        <dbReference type="ChEBI" id="CHEBI:15378"/>
        <dbReference type="ChEBI" id="CHEBI:57783"/>
        <dbReference type="ChEBI" id="CHEBI:58349"/>
        <dbReference type="ChEBI" id="CHEBI:90723"/>
        <dbReference type="ChEBI" id="CHEBI:133974"/>
    </reaction>
    <physiologicalReaction direction="left-to-right" evidence="30">
        <dbReference type="Rhea" id="RHEA:51205"/>
    </physiologicalReaction>
</comment>
<evidence type="ECO:0000256" key="10">
    <source>
        <dbReference type="ARBA" id="ARBA00022832"/>
    </source>
</evidence>
<evidence type="ECO:0000256" key="1">
    <source>
        <dbReference type="ARBA" id="ARBA00004496"/>
    </source>
</evidence>
<evidence type="ECO:0000256" key="18">
    <source>
        <dbReference type="ARBA" id="ARBA00032297"/>
    </source>
</evidence>
<evidence type="ECO:0000256" key="27">
    <source>
        <dbReference type="ARBA" id="ARBA00048290"/>
    </source>
</evidence>
<keyword evidence="12" id="KW-0007">Acetylation</keyword>
<evidence type="ECO:0000256" key="13">
    <source>
        <dbReference type="ARBA" id="ARBA00023002"/>
    </source>
</evidence>
<sequence>MWKWLILVFFQLSVFDCAVKNNNNRLVANRNLGDNGSTCKAKYWTLVKYFDGFPKNTDMTIREENLPPLKNGEFLAKAVFLSVDPYQRVVGSFPDQVKLGEPFLGQQIAQIVETKNPKYPVGKYIRAAFGWRSLTISNGKLSDQDLAVLPDYGNLPVSLGLGVLGMTGMTAYFGLLEICKPKTGETIVVSGAAGAVGNLVGQIAKIKGLTVIGIAGSDEKGKWLKEELGFDHFINYKKDNIDEKLKKVAPQGVDCYFDNVGGEISSSVLYQMNDFGRVTVCGSISAYNSPVKPKVTIVQPAILFKQLKVEGFDNTRWANRFPEAVKQYLQWIREGKIKYQETVTVGFENTFKAFMGMLKGENRGKAVVKV</sequence>
<evidence type="ECO:0000256" key="4">
    <source>
        <dbReference type="ARBA" id="ARBA00011981"/>
    </source>
</evidence>
<keyword evidence="8" id="KW-0644">Prostaglandin metabolism</keyword>
<evidence type="ECO:0000313" key="37">
    <source>
        <dbReference type="EMBL" id="CAH1281553.1"/>
    </source>
</evidence>
<dbReference type="InterPro" id="IPR013149">
    <property type="entry name" value="ADH-like_C"/>
</dbReference>
<evidence type="ECO:0000256" key="3">
    <source>
        <dbReference type="ARBA" id="ARBA00011852"/>
    </source>
</evidence>
<dbReference type="OrthoDB" id="809632at2759"/>
<dbReference type="Gene3D" id="3.40.50.720">
    <property type="entry name" value="NAD(P)-binding Rossmann-like Domain"/>
    <property type="match status" value="1"/>
</dbReference>
<comment type="catalytic activity">
    <reaction evidence="24">
        <text>13,14-dihydro-15-oxo-prostaglandin F1alpha + NADP(+) = 15-oxoprostaglandin F1alpha + NADPH + H(+)</text>
        <dbReference type="Rhea" id="RHEA:50592"/>
        <dbReference type="ChEBI" id="CHEBI:15378"/>
        <dbReference type="ChEBI" id="CHEBI:57783"/>
        <dbReference type="ChEBI" id="CHEBI:58349"/>
        <dbReference type="ChEBI" id="CHEBI:79072"/>
        <dbReference type="ChEBI" id="CHEBI:133411"/>
    </reaction>
    <physiologicalReaction direction="right-to-left" evidence="24">
        <dbReference type="Rhea" id="RHEA:50594"/>
    </physiologicalReaction>
</comment>
<evidence type="ECO:0000259" key="36">
    <source>
        <dbReference type="SMART" id="SM00829"/>
    </source>
</evidence>
<evidence type="ECO:0000256" key="25">
    <source>
        <dbReference type="ARBA" id="ARBA00047903"/>
    </source>
</evidence>
<keyword evidence="14" id="KW-0443">Lipid metabolism</keyword>
<evidence type="ECO:0000256" key="20">
    <source>
        <dbReference type="ARBA" id="ARBA00047461"/>
    </source>
</evidence>
<feature type="chain" id="PRO_5040388421" description="Prostaglandin reductase 1" evidence="35">
    <location>
        <begin position="21"/>
        <end position="370"/>
    </location>
</feature>
<keyword evidence="9" id="KW-0597">Phosphoprotein</keyword>
<comment type="catalytic activity">
    <reaction evidence="32">
        <text>13,14-dihydro-15-oxo-prostaglandin E1 + NADP(+) = 15-oxoprostaglandin E1 + NADPH + H(+)</text>
        <dbReference type="Rhea" id="RHEA:50584"/>
        <dbReference type="ChEBI" id="CHEBI:15378"/>
        <dbReference type="ChEBI" id="CHEBI:57401"/>
        <dbReference type="ChEBI" id="CHEBI:57783"/>
        <dbReference type="ChEBI" id="CHEBI:58349"/>
        <dbReference type="ChEBI" id="CHEBI:133408"/>
    </reaction>
    <physiologicalReaction direction="right-to-left" evidence="32">
        <dbReference type="Rhea" id="RHEA:50586"/>
    </physiologicalReaction>
</comment>
<evidence type="ECO:0000256" key="34">
    <source>
        <dbReference type="ARBA" id="ARBA00049368"/>
    </source>
</evidence>
<evidence type="ECO:0000256" key="17">
    <source>
        <dbReference type="ARBA" id="ARBA00032255"/>
    </source>
</evidence>
<evidence type="ECO:0000256" key="12">
    <source>
        <dbReference type="ARBA" id="ARBA00022990"/>
    </source>
</evidence>
<comment type="catalytic activity">
    <reaction evidence="31">
        <text>(5S,12S)-dihydroxy-(6E,10E,12E,14Z)-eicosatetraenoate + NADP(+) = 12-oxo-(5S)-hydroxy-(6E,8E,10E,14Z)-eicosatetraenoate + NADPH + H(+)</text>
        <dbReference type="Rhea" id="RHEA:51212"/>
        <dbReference type="ChEBI" id="CHEBI:15378"/>
        <dbReference type="ChEBI" id="CHEBI:57783"/>
        <dbReference type="ChEBI" id="CHEBI:58349"/>
        <dbReference type="ChEBI" id="CHEBI:133974"/>
        <dbReference type="ChEBI" id="CHEBI:133975"/>
    </reaction>
    <physiologicalReaction direction="left-to-right" evidence="31">
        <dbReference type="Rhea" id="RHEA:51213"/>
    </physiologicalReaction>
</comment>
<evidence type="ECO:0000256" key="2">
    <source>
        <dbReference type="ARBA" id="ARBA00010460"/>
    </source>
</evidence>
<comment type="catalytic activity">
    <reaction evidence="29">
        <text>20-hydroxy-leukotriene B4 + NADP(+) = 12-oxo-20-hydroxy-leukotriene B4 + NADPH + H(+)</text>
        <dbReference type="Rhea" id="RHEA:51208"/>
        <dbReference type="ChEBI" id="CHEBI:15378"/>
        <dbReference type="ChEBI" id="CHEBI:57460"/>
        <dbReference type="ChEBI" id="CHEBI:57783"/>
        <dbReference type="ChEBI" id="CHEBI:58349"/>
        <dbReference type="ChEBI" id="CHEBI:133346"/>
    </reaction>
    <physiologicalReaction direction="left-to-right" evidence="29">
        <dbReference type="Rhea" id="RHEA:51209"/>
    </physiologicalReaction>
</comment>
<dbReference type="GO" id="GO:0032440">
    <property type="term" value="F:2-alkenal reductase [NAD(P)H] activity"/>
    <property type="evidence" value="ECO:0007669"/>
    <property type="project" value="UniProtKB-EC"/>
</dbReference>
<dbReference type="InterPro" id="IPR041694">
    <property type="entry name" value="ADH_N_2"/>
</dbReference>
<dbReference type="EC" id="1.3.1.48" evidence="4"/>
<dbReference type="AlphaFoldDB" id="A0A9P0GZJ4"/>
<dbReference type="Gene3D" id="3.90.180.10">
    <property type="entry name" value="Medium-chain alcohol dehydrogenases, catalytic domain"/>
    <property type="match status" value="1"/>
</dbReference>
<keyword evidence="11" id="KW-0521">NADP</keyword>
<comment type="similarity">
    <text evidence="2">Belongs to the NADP-dependent oxidoreductase L4BD family.</text>
</comment>
<dbReference type="Pfam" id="PF16884">
    <property type="entry name" value="ADH_N_2"/>
    <property type="match status" value="1"/>
</dbReference>
<evidence type="ECO:0000256" key="22">
    <source>
        <dbReference type="ARBA" id="ARBA00047742"/>
    </source>
</evidence>
<evidence type="ECO:0000256" key="26">
    <source>
        <dbReference type="ARBA" id="ARBA00048066"/>
    </source>
</evidence>
<keyword evidence="10" id="KW-0276">Fatty acid metabolism</keyword>
<accession>A0A9P0GZJ4</accession>
<evidence type="ECO:0000256" key="33">
    <source>
        <dbReference type="ARBA" id="ARBA00049179"/>
    </source>
</evidence>
<evidence type="ECO:0000256" key="14">
    <source>
        <dbReference type="ARBA" id="ARBA00023098"/>
    </source>
</evidence>
<comment type="catalytic activity">
    <reaction evidence="34">
        <text>hexanal + NADP(+) = (E)-hex-2-enal + NADPH + H(+)</text>
        <dbReference type="Rhea" id="RHEA:50776"/>
        <dbReference type="ChEBI" id="CHEBI:15378"/>
        <dbReference type="ChEBI" id="CHEBI:28913"/>
        <dbReference type="ChEBI" id="CHEBI:57783"/>
        <dbReference type="ChEBI" id="CHEBI:58349"/>
        <dbReference type="ChEBI" id="CHEBI:88528"/>
    </reaction>
    <physiologicalReaction direction="right-to-left" evidence="34">
        <dbReference type="Rhea" id="RHEA:50778"/>
    </physiologicalReaction>
</comment>
<proteinExistence type="inferred from homology"/>
<dbReference type="SUPFAM" id="SSF50129">
    <property type="entry name" value="GroES-like"/>
    <property type="match status" value="2"/>
</dbReference>
<evidence type="ECO:0000256" key="15">
    <source>
        <dbReference type="ARBA" id="ARBA00023278"/>
    </source>
</evidence>
<evidence type="ECO:0000256" key="35">
    <source>
        <dbReference type="SAM" id="SignalP"/>
    </source>
</evidence>
<evidence type="ECO:0000256" key="11">
    <source>
        <dbReference type="ARBA" id="ARBA00022857"/>
    </source>
</evidence>
<evidence type="ECO:0000256" key="19">
    <source>
        <dbReference type="ARBA" id="ARBA00033119"/>
    </source>
</evidence>
<evidence type="ECO:0000256" key="32">
    <source>
        <dbReference type="ARBA" id="ARBA00049070"/>
    </source>
</evidence>
<comment type="catalytic activity">
    <reaction evidence="26">
        <text>nonan-2-one + NADP(+) = (3E)-nonen-2-one + NADPH + H(+)</text>
        <dbReference type="Rhea" id="RHEA:50616"/>
        <dbReference type="ChEBI" id="CHEBI:15378"/>
        <dbReference type="ChEBI" id="CHEBI:57783"/>
        <dbReference type="ChEBI" id="CHEBI:58349"/>
        <dbReference type="ChEBI" id="CHEBI:77927"/>
        <dbReference type="ChEBI" id="CHEBI:133457"/>
    </reaction>
    <physiologicalReaction direction="right-to-left" evidence="26">
        <dbReference type="Rhea" id="RHEA:50618"/>
    </physiologicalReaction>
</comment>
<dbReference type="InterPro" id="IPR014190">
    <property type="entry name" value="PTGR1"/>
</dbReference>
<keyword evidence="38" id="KW-1185">Reference proteome</keyword>
<evidence type="ECO:0000256" key="9">
    <source>
        <dbReference type="ARBA" id="ARBA00022553"/>
    </source>
</evidence>
<dbReference type="Proteomes" id="UP001153709">
    <property type="component" value="Chromosome 6"/>
</dbReference>
<comment type="catalytic activity">
    <reaction evidence="23">
        <text>leukotriene B4 + NADP(+) = 12-oxo-leukotriene B4 + NADPH + H(+)</text>
        <dbReference type="Rhea" id="RHEA:50608"/>
        <dbReference type="ChEBI" id="CHEBI:15378"/>
        <dbReference type="ChEBI" id="CHEBI:57461"/>
        <dbReference type="ChEBI" id="CHEBI:57783"/>
        <dbReference type="ChEBI" id="CHEBI:58349"/>
        <dbReference type="ChEBI" id="CHEBI:133309"/>
    </reaction>
    <physiologicalReaction direction="left-to-right" evidence="23">
        <dbReference type="Rhea" id="RHEA:50609"/>
    </physiologicalReaction>
</comment>
<gene>
    <name evidence="37" type="ORF">DIABBA_LOCUS9281</name>
</gene>
<evidence type="ECO:0000256" key="6">
    <source>
        <dbReference type="ARBA" id="ARBA00020651"/>
    </source>
</evidence>
<dbReference type="GO" id="GO:0005737">
    <property type="term" value="C:cytoplasm"/>
    <property type="evidence" value="ECO:0007669"/>
    <property type="project" value="UniProtKB-SubCell"/>
</dbReference>